<name>A0A0F9NHW4_9ZZZZ</name>
<sequence>TFTIDDDYEMDYINGGISVLSSGSMVNSTGYLISYELDPKGIDISGLTDLILPISLEWPVNKTPMETVGFWKWGDTLFIVVKAGGGTPPNLVEEDEIRVYYHGEYTAPTDSVAGNFPVYFHEIMIKGVVAYALFMKAREQNLQALTDLDSARTNIAKIDGDAGALTTAAAAANTAFDLAVTDILKVEGSAGEPVDDALTALGLVAAEALLINAALDHVLEELLTAGSQSGDDADEYLNKGDAFLNAINTGGPGVPLEHVQFALAKVQMAQTWVQEALGRAQHVQALVAQANANVAVGQLILNMVQGRVSTGIGFIREVEARIAAQQQYVQMTDRFLLSAERDQELSDRLLIDARERHDDYWNILTDRVQQARPHGRSASFQYQPAFTGRSTFMAQLTGDES</sequence>
<gene>
    <name evidence="1" type="ORF">LCGC14_1259280</name>
</gene>
<feature type="non-terminal residue" evidence="1">
    <location>
        <position position="1"/>
    </location>
</feature>
<organism evidence="1">
    <name type="scientific">marine sediment metagenome</name>
    <dbReference type="NCBI Taxonomy" id="412755"/>
    <lineage>
        <taxon>unclassified sequences</taxon>
        <taxon>metagenomes</taxon>
        <taxon>ecological metagenomes</taxon>
    </lineage>
</organism>
<proteinExistence type="predicted"/>
<comment type="caution">
    <text evidence="1">The sequence shown here is derived from an EMBL/GenBank/DDBJ whole genome shotgun (WGS) entry which is preliminary data.</text>
</comment>
<evidence type="ECO:0000313" key="1">
    <source>
        <dbReference type="EMBL" id="KKM88395.1"/>
    </source>
</evidence>
<dbReference type="AlphaFoldDB" id="A0A0F9NHW4"/>
<protein>
    <submittedName>
        <fullName evidence="1">Uncharacterized protein</fullName>
    </submittedName>
</protein>
<accession>A0A0F9NHW4</accession>
<reference evidence="1" key="1">
    <citation type="journal article" date="2015" name="Nature">
        <title>Complex archaea that bridge the gap between prokaryotes and eukaryotes.</title>
        <authorList>
            <person name="Spang A."/>
            <person name="Saw J.H."/>
            <person name="Jorgensen S.L."/>
            <person name="Zaremba-Niedzwiedzka K."/>
            <person name="Martijn J."/>
            <person name="Lind A.E."/>
            <person name="van Eijk R."/>
            <person name="Schleper C."/>
            <person name="Guy L."/>
            <person name="Ettema T.J."/>
        </authorList>
    </citation>
    <scope>NUCLEOTIDE SEQUENCE</scope>
</reference>
<dbReference type="EMBL" id="LAZR01006963">
    <property type="protein sequence ID" value="KKM88395.1"/>
    <property type="molecule type" value="Genomic_DNA"/>
</dbReference>